<organism evidence="1">
    <name type="scientific">marine sediment metagenome</name>
    <dbReference type="NCBI Taxonomy" id="412755"/>
    <lineage>
        <taxon>unclassified sequences</taxon>
        <taxon>metagenomes</taxon>
        <taxon>ecological metagenomes</taxon>
    </lineage>
</organism>
<evidence type="ECO:0000313" key="1">
    <source>
        <dbReference type="EMBL" id="GAH37788.1"/>
    </source>
</evidence>
<accession>X1GXP6</accession>
<dbReference type="EMBL" id="BARU01006851">
    <property type="protein sequence ID" value="GAH37788.1"/>
    <property type="molecule type" value="Genomic_DNA"/>
</dbReference>
<gene>
    <name evidence="1" type="ORF">S03H2_13496</name>
</gene>
<proteinExistence type="predicted"/>
<reference evidence="1" key="1">
    <citation type="journal article" date="2014" name="Front. Microbiol.">
        <title>High frequency of phylogenetically diverse reductive dehalogenase-homologous genes in deep subseafloor sedimentary metagenomes.</title>
        <authorList>
            <person name="Kawai M."/>
            <person name="Futagami T."/>
            <person name="Toyoda A."/>
            <person name="Takaki Y."/>
            <person name="Nishi S."/>
            <person name="Hori S."/>
            <person name="Arai W."/>
            <person name="Tsubouchi T."/>
            <person name="Morono Y."/>
            <person name="Uchiyama I."/>
            <person name="Ito T."/>
            <person name="Fujiyama A."/>
            <person name="Inagaki F."/>
            <person name="Takami H."/>
        </authorList>
    </citation>
    <scope>NUCLEOTIDE SEQUENCE</scope>
    <source>
        <strain evidence="1">Expedition CK06-06</strain>
    </source>
</reference>
<protein>
    <submittedName>
        <fullName evidence="1">Uncharacterized protein</fullName>
    </submittedName>
</protein>
<dbReference type="PROSITE" id="PS50890">
    <property type="entry name" value="PUA"/>
    <property type="match status" value="1"/>
</dbReference>
<name>X1GXP6_9ZZZZ</name>
<sequence>MIFSLSVHTKVTLDETKMYLKTAPVDYVSRGEDCTYDSWLDKYGQKRQDYKINTPSVKTRAIIGNMKEDYIEYDPQQDVKNIAINLEKIDKVRDQGDIIGIFVEKGKLYVAIEEKKLSNKEIKSIRYPEDIAILIRGIFTSPDHCIWQTIDPPPNKNDIDKYGLVYYGGLVEDTHIGMVMFEADRVMKCLSGGYENRTGEPISIRGSYKSEWDYMPKIIFDDQYSEEEWHRYWFTTKDTIVQYDPDLKVVKMLIEENILELTVTDIKEAPASATRTITETESLNQLPIASFTADFRIGVVPLEIS</sequence>
<feature type="non-terminal residue" evidence="1">
    <location>
        <position position="305"/>
    </location>
</feature>
<comment type="caution">
    <text evidence="1">The sequence shown here is derived from an EMBL/GenBank/DDBJ whole genome shotgun (WGS) entry which is preliminary data.</text>
</comment>
<dbReference type="AlphaFoldDB" id="X1GXP6"/>